<sequence>MSRKRKVADLPDFDSAKFLQNDEDIAAYLTIVIGENDPSLLAAALGDIARAKGMTEIAKSTGITREALYKALRPNAKPRFDTINRVCAALGVRLVAEPARPQGAS</sequence>
<reference evidence="1" key="2">
    <citation type="submission" date="2024-06" db="EMBL/GenBank/DDBJ databases">
        <authorList>
            <person name="Plum-Jensen L.E."/>
            <person name="Schramm A."/>
            <person name="Marshall I.P.G."/>
        </authorList>
    </citation>
    <scope>NUCLEOTIDE SEQUENCE</scope>
    <source>
        <strain evidence="1">Rat1</strain>
    </source>
</reference>
<name>A0AAU8LS69_9BACT</name>
<dbReference type="InterPro" id="IPR001387">
    <property type="entry name" value="Cro/C1-type_HTH"/>
</dbReference>
<dbReference type="InterPro" id="IPR014057">
    <property type="entry name" value="HI1420"/>
</dbReference>
<dbReference type="GO" id="GO:0003677">
    <property type="term" value="F:DNA binding"/>
    <property type="evidence" value="ECO:0007669"/>
    <property type="project" value="InterPro"/>
</dbReference>
<dbReference type="KEGG" id="eaj:Q3M24_17015"/>
<reference evidence="1" key="1">
    <citation type="journal article" date="2024" name="Syst. Appl. Microbiol.">
        <title>First single-strain enrichments of Electrothrix cable bacteria, description of E. aestuarii sp. nov. and E. rattekaaiensis sp. nov., and proposal of a cable bacteria taxonomy following the rules of the SeqCode.</title>
        <authorList>
            <person name="Plum-Jensen L.E."/>
            <person name="Schramm A."/>
            <person name="Marshall I.P.G."/>
        </authorList>
    </citation>
    <scope>NUCLEOTIDE SEQUENCE</scope>
    <source>
        <strain evidence="1">Rat1</strain>
    </source>
</reference>
<dbReference type="InterPro" id="IPR010982">
    <property type="entry name" value="Lambda_DNA-bd_dom_sf"/>
</dbReference>
<protein>
    <submittedName>
        <fullName evidence="1">Addiction module antidote protein</fullName>
    </submittedName>
</protein>
<dbReference type="PANTHER" id="PTHR40275">
    <property type="entry name" value="SSL7038 PROTEIN"/>
    <property type="match status" value="1"/>
</dbReference>
<accession>A0AAU8LS69</accession>
<gene>
    <name evidence="1" type="ORF">Q3M24_17015</name>
</gene>
<dbReference type="CDD" id="cd00093">
    <property type="entry name" value="HTH_XRE"/>
    <property type="match status" value="1"/>
</dbReference>
<dbReference type="NCBIfam" id="TIGR02684">
    <property type="entry name" value="dnstrm_HI1420"/>
    <property type="match status" value="1"/>
</dbReference>
<organism evidence="1">
    <name type="scientific">Candidatus Electrothrix aestuarii</name>
    <dbReference type="NCBI Taxonomy" id="3062594"/>
    <lineage>
        <taxon>Bacteria</taxon>
        <taxon>Pseudomonadati</taxon>
        <taxon>Thermodesulfobacteriota</taxon>
        <taxon>Desulfobulbia</taxon>
        <taxon>Desulfobulbales</taxon>
        <taxon>Desulfobulbaceae</taxon>
        <taxon>Candidatus Electrothrix</taxon>
    </lineage>
</organism>
<dbReference type="PANTHER" id="PTHR40275:SF1">
    <property type="entry name" value="SSL7038 PROTEIN"/>
    <property type="match status" value="1"/>
</dbReference>
<dbReference type="SUPFAM" id="SSF47413">
    <property type="entry name" value="lambda repressor-like DNA-binding domains"/>
    <property type="match status" value="1"/>
</dbReference>
<evidence type="ECO:0000313" key="1">
    <source>
        <dbReference type="EMBL" id="XCN71993.1"/>
    </source>
</evidence>
<dbReference type="Pfam" id="PF21716">
    <property type="entry name" value="dnstrm_HI1420"/>
    <property type="match status" value="1"/>
</dbReference>
<dbReference type="Gene3D" id="1.10.260.40">
    <property type="entry name" value="lambda repressor-like DNA-binding domains"/>
    <property type="match status" value="1"/>
</dbReference>
<dbReference type="AlphaFoldDB" id="A0AAU8LS69"/>
<proteinExistence type="predicted"/>
<dbReference type="EMBL" id="CP159373">
    <property type="protein sequence ID" value="XCN71993.1"/>
    <property type="molecule type" value="Genomic_DNA"/>
</dbReference>